<evidence type="ECO:0000313" key="1">
    <source>
        <dbReference type="EMBL" id="KAJ7365936.1"/>
    </source>
</evidence>
<accession>A0A9X0CN14</accession>
<reference evidence="1" key="1">
    <citation type="submission" date="2023-01" db="EMBL/GenBank/DDBJ databases">
        <title>Genome assembly of the deep-sea coral Lophelia pertusa.</title>
        <authorList>
            <person name="Herrera S."/>
            <person name="Cordes E."/>
        </authorList>
    </citation>
    <scope>NUCLEOTIDE SEQUENCE</scope>
    <source>
        <strain evidence="1">USNM1676648</strain>
        <tissue evidence="1">Polyp</tissue>
    </source>
</reference>
<comment type="caution">
    <text evidence="1">The sequence shown here is derived from an EMBL/GenBank/DDBJ whole genome shotgun (WGS) entry which is preliminary data.</text>
</comment>
<evidence type="ECO:0000313" key="2">
    <source>
        <dbReference type="Proteomes" id="UP001163046"/>
    </source>
</evidence>
<dbReference type="Proteomes" id="UP001163046">
    <property type="component" value="Unassembled WGS sequence"/>
</dbReference>
<dbReference type="OrthoDB" id="5982662at2759"/>
<protein>
    <submittedName>
        <fullName evidence="1">Uncharacterized protein</fullName>
    </submittedName>
</protein>
<gene>
    <name evidence="1" type="ORF">OS493_002672</name>
</gene>
<sequence>MLAQYHRGWKADNCNPTFYYLGIGPVPDKWRQFLKKYELPSNPRLQLSTWKDGEFIARPYDRAMVDDLEKCYNGDTCAFATHLEKLFEDNTSIAQFHFVTSEVYMLLLLARCRQVIDSGRTTEKEKRLNESAVKNIMTLLKANKCTFTDVFLKGGQYHCFTGEAYVREEAIKEID</sequence>
<name>A0A9X0CN14_9CNID</name>
<keyword evidence="2" id="KW-1185">Reference proteome</keyword>
<proteinExistence type="predicted"/>
<dbReference type="AlphaFoldDB" id="A0A9X0CN14"/>
<dbReference type="EMBL" id="MU827302">
    <property type="protein sequence ID" value="KAJ7365936.1"/>
    <property type="molecule type" value="Genomic_DNA"/>
</dbReference>
<organism evidence="1 2">
    <name type="scientific">Desmophyllum pertusum</name>
    <dbReference type="NCBI Taxonomy" id="174260"/>
    <lineage>
        <taxon>Eukaryota</taxon>
        <taxon>Metazoa</taxon>
        <taxon>Cnidaria</taxon>
        <taxon>Anthozoa</taxon>
        <taxon>Hexacorallia</taxon>
        <taxon>Scleractinia</taxon>
        <taxon>Caryophylliina</taxon>
        <taxon>Caryophylliidae</taxon>
        <taxon>Desmophyllum</taxon>
    </lineage>
</organism>